<evidence type="ECO:0000313" key="3">
    <source>
        <dbReference type="Proteomes" id="UP000314294"/>
    </source>
</evidence>
<evidence type="ECO:0000313" key="2">
    <source>
        <dbReference type="EMBL" id="TNN79057.1"/>
    </source>
</evidence>
<dbReference type="EMBL" id="SRLO01000068">
    <property type="protein sequence ID" value="TNN79057.1"/>
    <property type="molecule type" value="Genomic_DNA"/>
</dbReference>
<feature type="region of interest" description="Disordered" evidence="1">
    <location>
        <begin position="134"/>
        <end position="226"/>
    </location>
</feature>
<name>A0A4Z2IMR0_9TELE</name>
<protein>
    <submittedName>
        <fullName evidence="2">Uncharacterized protein</fullName>
    </submittedName>
</protein>
<feature type="compositionally biased region" description="Basic residues" evidence="1">
    <location>
        <begin position="177"/>
        <end position="187"/>
    </location>
</feature>
<dbReference type="AlphaFoldDB" id="A0A4Z2IMR0"/>
<organism evidence="2 3">
    <name type="scientific">Liparis tanakae</name>
    <name type="common">Tanaka's snailfish</name>
    <dbReference type="NCBI Taxonomy" id="230148"/>
    <lineage>
        <taxon>Eukaryota</taxon>
        <taxon>Metazoa</taxon>
        <taxon>Chordata</taxon>
        <taxon>Craniata</taxon>
        <taxon>Vertebrata</taxon>
        <taxon>Euteleostomi</taxon>
        <taxon>Actinopterygii</taxon>
        <taxon>Neopterygii</taxon>
        <taxon>Teleostei</taxon>
        <taxon>Neoteleostei</taxon>
        <taxon>Acanthomorphata</taxon>
        <taxon>Eupercaria</taxon>
        <taxon>Perciformes</taxon>
        <taxon>Cottioidei</taxon>
        <taxon>Cottales</taxon>
        <taxon>Liparidae</taxon>
        <taxon>Liparis</taxon>
    </lineage>
</organism>
<reference evidence="2 3" key="1">
    <citation type="submission" date="2019-03" db="EMBL/GenBank/DDBJ databases">
        <title>First draft genome of Liparis tanakae, snailfish: a comprehensive survey of snailfish specific genes.</title>
        <authorList>
            <person name="Kim W."/>
            <person name="Song I."/>
            <person name="Jeong J.-H."/>
            <person name="Kim D."/>
            <person name="Kim S."/>
            <person name="Ryu S."/>
            <person name="Song J.Y."/>
            <person name="Lee S.K."/>
        </authorList>
    </citation>
    <scope>NUCLEOTIDE SEQUENCE [LARGE SCALE GENOMIC DNA]</scope>
    <source>
        <tissue evidence="2">Muscle</tissue>
    </source>
</reference>
<keyword evidence="3" id="KW-1185">Reference proteome</keyword>
<sequence>MVIFCTKAFTPAILNLANNTQIRLWLYWAASRRKEIRFEQQFSSRPGFDSTTRHMLTANTPLYPRNSSAYLSDMWKLLSVNVPRAANHEPQSRSKIIFHPVGKYDTMWLSRRVTTRRESQRFFKNFKLLAKELLRVQSPQRGPKRDSERPQVRSGHGQARLATSSGIRRPVSSPGHRLLRFKRRPKQQARDGQEIVQEIGSGSRDGTERSHQPAGGTQTGDRRRCGIPTCRIVPAVPGWRV</sequence>
<evidence type="ECO:0000256" key="1">
    <source>
        <dbReference type="SAM" id="MobiDB-lite"/>
    </source>
</evidence>
<dbReference type="Proteomes" id="UP000314294">
    <property type="component" value="Unassembled WGS sequence"/>
</dbReference>
<comment type="caution">
    <text evidence="2">The sequence shown here is derived from an EMBL/GenBank/DDBJ whole genome shotgun (WGS) entry which is preliminary data.</text>
</comment>
<accession>A0A4Z2IMR0</accession>
<proteinExistence type="predicted"/>
<gene>
    <name evidence="2" type="ORF">EYF80_010736</name>
</gene>